<gene>
    <name evidence="2" type="ORF">AX774_g5545</name>
</gene>
<dbReference type="EMBL" id="LSSK01001015">
    <property type="protein sequence ID" value="OMH81008.1"/>
    <property type="molecule type" value="Genomic_DNA"/>
</dbReference>
<evidence type="ECO:0000313" key="3">
    <source>
        <dbReference type="Proteomes" id="UP000188320"/>
    </source>
</evidence>
<evidence type="ECO:0000313" key="2">
    <source>
        <dbReference type="EMBL" id="OMH81008.1"/>
    </source>
</evidence>
<feature type="compositionally biased region" description="Polar residues" evidence="1">
    <location>
        <begin position="98"/>
        <end position="114"/>
    </location>
</feature>
<evidence type="ECO:0000256" key="1">
    <source>
        <dbReference type="SAM" id="MobiDB-lite"/>
    </source>
</evidence>
<organism evidence="2 3">
    <name type="scientific">Zancudomyces culisetae</name>
    <name type="common">Gut fungus</name>
    <name type="synonym">Smittium culisetae</name>
    <dbReference type="NCBI Taxonomy" id="1213189"/>
    <lineage>
        <taxon>Eukaryota</taxon>
        <taxon>Fungi</taxon>
        <taxon>Fungi incertae sedis</taxon>
        <taxon>Zoopagomycota</taxon>
        <taxon>Kickxellomycotina</taxon>
        <taxon>Harpellomycetes</taxon>
        <taxon>Harpellales</taxon>
        <taxon>Legeriomycetaceae</taxon>
        <taxon>Zancudomyces</taxon>
    </lineage>
</organism>
<name>A0A1R1PJ84_ZANCU</name>
<dbReference type="InterPro" id="IPR044688">
    <property type="entry name" value="SCI-1-like"/>
</dbReference>
<protein>
    <submittedName>
        <fullName evidence="2">Uncharacterized protein</fullName>
    </submittedName>
</protein>
<proteinExistence type="predicted"/>
<feature type="region of interest" description="Disordered" evidence="1">
    <location>
        <begin position="86"/>
        <end position="114"/>
    </location>
</feature>
<keyword evidence="3" id="KW-1185">Reference proteome</keyword>
<accession>A0A1R1PJ84</accession>
<dbReference type="PANTHER" id="PTHR34117:SF1">
    <property type="entry name" value="STYLE CELL-CYCLE INHIBITOR 1"/>
    <property type="match status" value="1"/>
</dbReference>
<reference evidence="3" key="1">
    <citation type="submission" date="2017-01" db="EMBL/GenBank/DDBJ databases">
        <authorList>
            <person name="Wang Y."/>
            <person name="White M."/>
            <person name="Kvist S."/>
            <person name="Moncalvo J.-M."/>
        </authorList>
    </citation>
    <scope>NUCLEOTIDE SEQUENCE [LARGE SCALE GENOMIC DNA]</scope>
    <source>
        <strain evidence="3">COL-18-3</strain>
    </source>
</reference>
<dbReference type="AlphaFoldDB" id="A0A1R1PJ84"/>
<dbReference type="PANTHER" id="PTHR34117">
    <property type="entry name" value="STYLE CELL-CYCLE INHIBITOR 1"/>
    <property type="match status" value="1"/>
</dbReference>
<comment type="caution">
    <text evidence="2">The sequence shown here is derived from an EMBL/GenBank/DDBJ whole genome shotgun (WGS) entry which is preliminary data.</text>
</comment>
<dbReference type="OrthoDB" id="2139939at2759"/>
<sequence>MNPKFRKWLLKEKDIYFEDLSSEESKRYFQKFVKKWNRNELKEKYYTGENDTAAAMKKTTRYTWDFAKKLDDRTLESVVKKVSEITNETRRSDPVPLSVSSNNIKVNGDSSGGM</sequence>
<dbReference type="Proteomes" id="UP000188320">
    <property type="component" value="Unassembled WGS sequence"/>
</dbReference>